<evidence type="ECO:0000256" key="3">
    <source>
        <dbReference type="SAM" id="MobiDB-lite"/>
    </source>
</evidence>
<keyword evidence="2" id="KW-0539">Nucleus</keyword>
<dbReference type="CDD" id="cd00067">
    <property type="entry name" value="GAL4"/>
    <property type="match status" value="1"/>
</dbReference>
<dbReference type="SUPFAM" id="SSF57701">
    <property type="entry name" value="Zn2/Cys6 DNA-binding domain"/>
    <property type="match status" value="1"/>
</dbReference>
<dbReference type="InterPro" id="IPR036864">
    <property type="entry name" value="Zn2-C6_fun-type_DNA-bd_sf"/>
</dbReference>
<dbReference type="AlphaFoldDB" id="A0A5C5FX74"/>
<comment type="caution">
    <text evidence="5">The sequence shown here is derived from an EMBL/GenBank/DDBJ whole genome shotgun (WGS) entry which is preliminary data.</text>
</comment>
<evidence type="ECO:0000256" key="1">
    <source>
        <dbReference type="ARBA" id="ARBA00004123"/>
    </source>
</evidence>
<dbReference type="PROSITE" id="PS50048">
    <property type="entry name" value="ZN2_CY6_FUNGAL_2"/>
    <property type="match status" value="1"/>
</dbReference>
<dbReference type="Pfam" id="PF00172">
    <property type="entry name" value="Zn_clus"/>
    <property type="match status" value="1"/>
</dbReference>
<dbReference type="Proteomes" id="UP000311382">
    <property type="component" value="Unassembled WGS sequence"/>
</dbReference>
<dbReference type="GO" id="GO:0005634">
    <property type="term" value="C:nucleus"/>
    <property type="evidence" value="ECO:0007669"/>
    <property type="project" value="UniProtKB-SubCell"/>
</dbReference>
<dbReference type="OrthoDB" id="3362851at2759"/>
<feature type="compositionally biased region" description="Low complexity" evidence="3">
    <location>
        <begin position="11"/>
        <end position="24"/>
    </location>
</feature>
<evidence type="ECO:0000313" key="6">
    <source>
        <dbReference type="Proteomes" id="UP000311382"/>
    </source>
</evidence>
<evidence type="ECO:0000256" key="2">
    <source>
        <dbReference type="ARBA" id="ARBA00023242"/>
    </source>
</evidence>
<dbReference type="InterPro" id="IPR050613">
    <property type="entry name" value="Sec_Metabolite_Reg"/>
</dbReference>
<comment type="subcellular location">
    <subcellularLocation>
        <location evidence="1">Nucleus</location>
    </subcellularLocation>
</comment>
<gene>
    <name evidence="5" type="ORF">DMC30DRAFT_397920</name>
</gene>
<feature type="domain" description="Zn(2)-C6 fungal-type" evidence="4">
    <location>
        <begin position="35"/>
        <end position="67"/>
    </location>
</feature>
<proteinExistence type="predicted"/>
<dbReference type="PANTHER" id="PTHR31001:SF90">
    <property type="entry name" value="CENTROMERE DNA-BINDING PROTEIN COMPLEX CBF3 SUBUNIT B"/>
    <property type="match status" value="1"/>
</dbReference>
<name>A0A5C5FX74_9BASI</name>
<dbReference type="PANTHER" id="PTHR31001">
    <property type="entry name" value="UNCHARACTERIZED TRANSCRIPTIONAL REGULATORY PROTEIN"/>
    <property type="match status" value="1"/>
</dbReference>
<dbReference type="Gene3D" id="4.10.240.10">
    <property type="entry name" value="Zn(2)-C6 fungal-type DNA-binding domain"/>
    <property type="match status" value="1"/>
</dbReference>
<dbReference type="EMBL" id="SOZI01000069">
    <property type="protein sequence ID" value="TNY20351.1"/>
    <property type="molecule type" value="Genomic_DNA"/>
</dbReference>
<dbReference type="GO" id="GO:0000981">
    <property type="term" value="F:DNA-binding transcription factor activity, RNA polymerase II-specific"/>
    <property type="evidence" value="ECO:0007669"/>
    <property type="project" value="InterPro"/>
</dbReference>
<protein>
    <recommendedName>
        <fullName evidence="4">Zn(2)-C6 fungal-type domain-containing protein</fullName>
    </recommendedName>
</protein>
<sequence length="92" mass="10067">MASIPVDQQAKSEPTSPAASASAKQAKKSQRPSWSCTECTRRKIRCDRVVPGCNQCIKRNKVHLCRLDQDEKIGFGPECVPSLSLPPSSRPS</sequence>
<dbReference type="GO" id="GO:0008270">
    <property type="term" value="F:zinc ion binding"/>
    <property type="evidence" value="ECO:0007669"/>
    <property type="project" value="InterPro"/>
</dbReference>
<feature type="region of interest" description="Disordered" evidence="3">
    <location>
        <begin position="1"/>
        <end position="33"/>
    </location>
</feature>
<dbReference type="STRING" id="5288.A0A5C5FX74"/>
<accession>A0A5C5FX74</accession>
<evidence type="ECO:0000313" key="5">
    <source>
        <dbReference type="EMBL" id="TNY20351.1"/>
    </source>
</evidence>
<reference evidence="5 6" key="1">
    <citation type="submission" date="2019-03" db="EMBL/GenBank/DDBJ databases">
        <title>Rhodosporidium diobovatum UCD-FST 08-225 genome sequencing, assembly, and annotation.</title>
        <authorList>
            <person name="Fakankun I.U."/>
            <person name="Fristensky B."/>
            <person name="Levin D.B."/>
        </authorList>
    </citation>
    <scope>NUCLEOTIDE SEQUENCE [LARGE SCALE GENOMIC DNA]</scope>
    <source>
        <strain evidence="5 6">UCD-FST 08-225</strain>
    </source>
</reference>
<dbReference type="InterPro" id="IPR001138">
    <property type="entry name" value="Zn2Cys6_DnaBD"/>
</dbReference>
<evidence type="ECO:0000259" key="4">
    <source>
        <dbReference type="PROSITE" id="PS50048"/>
    </source>
</evidence>
<organism evidence="5 6">
    <name type="scientific">Rhodotorula diobovata</name>
    <dbReference type="NCBI Taxonomy" id="5288"/>
    <lineage>
        <taxon>Eukaryota</taxon>
        <taxon>Fungi</taxon>
        <taxon>Dikarya</taxon>
        <taxon>Basidiomycota</taxon>
        <taxon>Pucciniomycotina</taxon>
        <taxon>Microbotryomycetes</taxon>
        <taxon>Sporidiobolales</taxon>
        <taxon>Sporidiobolaceae</taxon>
        <taxon>Rhodotorula</taxon>
    </lineage>
</organism>
<dbReference type="PROSITE" id="PS00463">
    <property type="entry name" value="ZN2_CY6_FUNGAL_1"/>
    <property type="match status" value="1"/>
</dbReference>
<keyword evidence="6" id="KW-1185">Reference proteome</keyword>
<dbReference type="SMART" id="SM00066">
    <property type="entry name" value="GAL4"/>
    <property type="match status" value="1"/>
</dbReference>